<dbReference type="AlphaFoldDB" id="E3JZ07"/>
<evidence type="ECO:0000313" key="1">
    <source>
        <dbReference type="EMBL" id="EFP77282.1"/>
    </source>
</evidence>
<gene>
    <name evidence="1" type="ORF">PGTG_03238</name>
</gene>
<protein>
    <submittedName>
        <fullName evidence="1">Uncharacterized protein</fullName>
    </submittedName>
</protein>
<dbReference type="RefSeq" id="XP_003321701.1">
    <property type="nucleotide sequence ID" value="XM_003321653.2"/>
</dbReference>
<name>E3JZ07_PUCGT</name>
<proteinExistence type="predicted"/>
<accession>E3JZ07</accession>
<sequence length="128" mass="14455">MSLKDCLQRSLIIYAVICMTLLPSVQLSKLQKRNGRHNCDMQYINVPGSTEDATCIGTDNIKYNCKEGSCTKGFKFLCKHISQPDTGLVGDFTYISPDRYMTGPFYISEHIRTIILGWATCIPKGHRE</sequence>
<dbReference type="Proteomes" id="UP000008783">
    <property type="component" value="Unassembled WGS sequence"/>
</dbReference>
<dbReference type="HOGENOM" id="CLU_1816748_0_0_1"/>
<dbReference type="GeneID" id="10537827"/>
<dbReference type="KEGG" id="pgr:PGTG_03238"/>
<reference key="1">
    <citation type="submission" date="2007-01" db="EMBL/GenBank/DDBJ databases">
        <title>The Genome Sequence of Puccinia graminis f. sp. tritici Strain CRL 75-36-700-3.</title>
        <authorList>
            <consortium name="The Broad Institute Genome Sequencing Platform"/>
            <person name="Birren B."/>
            <person name="Lander E."/>
            <person name="Galagan J."/>
            <person name="Nusbaum C."/>
            <person name="Devon K."/>
            <person name="Cuomo C."/>
            <person name="Jaffe D."/>
            <person name="Butler J."/>
            <person name="Alvarez P."/>
            <person name="Gnerre S."/>
            <person name="Grabherr M."/>
            <person name="Mauceli E."/>
            <person name="Brockman W."/>
            <person name="Young S."/>
            <person name="LaButti K."/>
            <person name="Sykes S."/>
            <person name="DeCaprio D."/>
            <person name="Crawford M."/>
            <person name="Koehrsen M."/>
            <person name="Engels R."/>
            <person name="Montgomery P."/>
            <person name="Pearson M."/>
            <person name="Howarth C."/>
            <person name="Larson L."/>
            <person name="White J."/>
            <person name="Zeng Q."/>
            <person name="Kodira C."/>
            <person name="Yandava C."/>
            <person name="Alvarado L."/>
            <person name="O'Leary S."/>
            <person name="Szabo L."/>
            <person name="Dean R."/>
            <person name="Schein J."/>
        </authorList>
    </citation>
    <scope>NUCLEOTIDE SEQUENCE</scope>
    <source>
        <strain>CRL 75-36-700-3</strain>
    </source>
</reference>
<dbReference type="InParanoid" id="E3JZ07"/>
<dbReference type="OrthoDB" id="10300008at2759"/>
<organism evidence="1 2">
    <name type="scientific">Puccinia graminis f. sp. tritici (strain CRL 75-36-700-3 / race SCCL)</name>
    <name type="common">Black stem rust fungus</name>
    <dbReference type="NCBI Taxonomy" id="418459"/>
    <lineage>
        <taxon>Eukaryota</taxon>
        <taxon>Fungi</taxon>
        <taxon>Dikarya</taxon>
        <taxon>Basidiomycota</taxon>
        <taxon>Pucciniomycotina</taxon>
        <taxon>Pucciniomycetes</taxon>
        <taxon>Pucciniales</taxon>
        <taxon>Pucciniaceae</taxon>
        <taxon>Puccinia</taxon>
    </lineage>
</organism>
<evidence type="ECO:0000313" key="2">
    <source>
        <dbReference type="Proteomes" id="UP000008783"/>
    </source>
</evidence>
<reference evidence="2" key="2">
    <citation type="journal article" date="2011" name="Proc. Natl. Acad. Sci. U.S.A.">
        <title>Obligate biotrophy features unraveled by the genomic analysis of rust fungi.</title>
        <authorList>
            <person name="Duplessis S."/>
            <person name="Cuomo C.A."/>
            <person name="Lin Y.-C."/>
            <person name="Aerts A."/>
            <person name="Tisserant E."/>
            <person name="Veneault-Fourrey C."/>
            <person name="Joly D.L."/>
            <person name="Hacquard S."/>
            <person name="Amselem J."/>
            <person name="Cantarel B.L."/>
            <person name="Chiu R."/>
            <person name="Coutinho P.M."/>
            <person name="Feau N."/>
            <person name="Field M."/>
            <person name="Frey P."/>
            <person name="Gelhaye E."/>
            <person name="Goldberg J."/>
            <person name="Grabherr M.G."/>
            <person name="Kodira C.D."/>
            <person name="Kohler A."/>
            <person name="Kuees U."/>
            <person name="Lindquist E.A."/>
            <person name="Lucas S.M."/>
            <person name="Mago R."/>
            <person name="Mauceli E."/>
            <person name="Morin E."/>
            <person name="Murat C."/>
            <person name="Pangilinan J.L."/>
            <person name="Park R."/>
            <person name="Pearson M."/>
            <person name="Quesneville H."/>
            <person name="Rouhier N."/>
            <person name="Sakthikumar S."/>
            <person name="Salamov A.A."/>
            <person name="Schmutz J."/>
            <person name="Selles B."/>
            <person name="Shapiro H."/>
            <person name="Tanguay P."/>
            <person name="Tuskan G.A."/>
            <person name="Henrissat B."/>
            <person name="Van de Peer Y."/>
            <person name="Rouze P."/>
            <person name="Ellis J.G."/>
            <person name="Dodds P.N."/>
            <person name="Schein J.E."/>
            <person name="Zhong S."/>
            <person name="Hamelin R.C."/>
            <person name="Grigoriev I.V."/>
            <person name="Szabo L.J."/>
            <person name="Martin F."/>
        </authorList>
    </citation>
    <scope>NUCLEOTIDE SEQUENCE [LARGE SCALE GENOMIC DNA]</scope>
    <source>
        <strain evidence="2">CRL 75-36-700-3 / race SCCL</strain>
    </source>
</reference>
<dbReference type="VEuPathDB" id="FungiDB:PGTG_03238"/>
<keyword evidence="2" id="KW-1185">Reference proteome</keyword>
<dbReference type="EMBL" id="DS178267">
    <property type="protein sequence ID" value="EFP77282.1"/>
    <property type="molecule type" value="Genomic_DNA"/>
</dbReference>